<keyword evidence="5" id="KW-1185">Reference proteome</keyword>
<organism evidence="4 5">
    <name type="scientific">Elysia crispata</name>
    <name type="common">lettuce slug</name>
    <dbReference type="NCBI Taxonomy" id="231223"/>
    <lineage>
        <taxon>Eukaryota</taxon>
        <taxon>Metazoa</taxon>
        <taxon>Spiralia</taxon>
        <taxon>Lophotrochozoa</taxon>
        <taxon>Mollusca</taxon>
        <taxon>Gastropoda</taxon>
        <taxon>Heterobranchia</taxon>
        <taxon>Euthyneura</taxon>
        <taxon>Panpulmonata</taxon>
        <taxon>Sacoglossa</taxon>
        <taxon>Placobranchoidea</taxon>
        <taxon>Plakobranchidae</taxon>
        <taxon>Elysia</taxon>
    </lineage>
</organism>
<feature type="compositionally biased region" description="Polar residues" evidence="1">
    <location>
        <begin position="203"/>
        <end position="215"/>
    </location>
</feature>
<feature type="compositionally biased region" description="Polar residues" evidence="1">
    <location>
        <begin position="176"/>
        <end position="196"/>
    </location>
</feature>
<keyword evidence="2" id="KW-0812">Transmembrane</keyword>
<dbReference type="AlphaFoldDB" id="A0AAE1A237"/>
<comment type="caution">
    <text evidence="4">The sequence shown here is derived from an EMBL/GenBank/DDBJ whole genome shotgun (WGS) entry which is preliminary data.</text>
</comment>
<sequence length="632" mass="70487">MTRSMGAQVPLALALGLVLSQGVSHSLAMGLEVANERDQMTVTFSTQYKLIFSKPVLEKFYECLCTSTMKSCHFSYKTNGKLCPGKIYCHSVLDVWTDKIHKHSSSFGSNVFVCEEPQLVKRKDEKISCHRNATKTCDAGTGFFKWEFFDNSCSSKCINLCWLGYDVSFKRESSRSVPESGQCETKQTAVSPTPVSGTDGELQPTTRTYTQSTAPHSKRHFTSPAVSLASMFSTATRSYTNTIYTNAFTFENRRVEKNNQTGMTETHTVNSSEETGDRLIYVIVWIAFACGLVASVAIAFVLILRCRRKRKDRKKTEVRRLSFTDIQPYACSGEENAEYVHHAEISPQTLDGNKTIGQDATYLECNSVYCTIADGEVTSAKYFAQDKAKDLGGNSSKRQGHQIDMAGMKIARASDVGGNVYSEPSHGNLKSAADVPKNILDTYNMPATEESEGPTAAKHDERIHTNFYNRLNSRGEMSPHFQGSLMEGYHTAAGVFEAVQMNQVGTKQPVTPARSACNNGEGETSKLLECRRCPQETKSTEYFELEDLADGHSVNGTSSFDEGVLTELQVSEYFVLEEHSKWSQLKAIRDDIDKGGSNEEEDKETVNSYSRDFHIYQEIPNDYEKTEYAELE</sequence>
<dbReference type="EMBL" id="JAWDGP010002879">
    <property type="protein sequence ID" value="KAK3779081.1"/>
    <property type="molecule type" value="Genomic_DNA"/>
</dbReference>
<feature type="signal peptide" evidence="3">
    <location>
        <begin position="1"/>
        <end position="20"/>
    </location>
</feature>
<evidence type="ECO:0000256" key="2">
    <source>
        <dbReference type="SAM" id="Phobius"/>
    </source>
</evidence>
<reference evidence="4" key="1">
    <citation type="journal article" date="2023" name="G3 (Bethesda)">
        <title>A reference genome for the long-term kleptoplast-retaining sea slug Elysia crispata morphotype clarki.</title>
        <authorList>
            <person name="Eastman K.E."/>
            <person name="Pendleton A.L."/>
            <person name="Shaikh M.A."/>
            <person name="Suttiyut T."/>
            <person name="Ogas R."/>
            <person name="Tomko P."/>
            <person name="Gavelis G."/>
            <person name="Widhalm J.R."/>
            <person name="Wisecaver J.H."/>
        </authorList>
    </citation>
    <scope>NUCLEOTIDE SEQUENCE</scope>
    <source>
        <strain evidence="4">ECLA1</strain>
    </source>
</reference>
<keyword evidence="2" id="KW-1133">Transmembrane helix</keyword>
<protein>
    <submittedName>
        <fullName evidence="4">Uncharacterized protein</fullName>
    </submittedName>
</protein>
<evidence type="ECO:0000256" key="1">
    <source>
        <dbReference type="SAM" id="MobiDB-lite"/>
    </source>
</evidence>
<keyword evidence="3" id="KW-0732">Signal</keyword>
<name>A0AAE1A237_9GAST</name>
<accession>A0AAE1A237</accession>
<proteinExistence type="predicted"/>
<dbReference type="Proteomes" id="UP001283361">
    <property type="component" value="Unassembled WGS sequence"/>
</dbReference>
<feature type="chain" id="PRO_5042087232" evidence="3">
    <location>
        <begin position="21"/>
        <end position="632"/>
    </location>
</feature>
<evidence type="ECO:0000313" key="5">
    <source>
        <dbReference type="Proteomes" id="UP001283361"/>
    </source>
</evidence>
<evidence type="ECO:0000256" key="3">
    <source>
        <dbReference type="SAM" id="SignalP"/>
    </source>
</evidence>
<keyword evidence="2" id="KW-0472">Membrane</keyword>
<feature type="region of interest" description="Disordered" evidence="1">
    <location>
        <begin position="176"/>
        <end position="220"/>
    </location>
</feature>
<gene>
    <name evidence="4" type="ORF">RRG08_011106</name>
</gene>
<evidence type="ECO:0000313" key="4">
    <source>
        <dbReference type="EMBL" id="KAK3779081.1"/>
    </source>
</evidence>
<feature type="transmembrane region" description="Helical" evidence="2">
    <location>
        <begin position="279"/>
        <end position="304"/>
    </location>
</feature>